<keyword evidence="2" id="KW-1185">Reference proteome</keyword>
<name>A0A9P8PYP0_WICPI</name>
<organism evidence="1 2">
    <name type="scientific">Wickerhamomyces pijperi</name>
    <name type="common">Yeast</name>
    <name type="synonym">Pichia pijperi</name>
    <dbReference type="NCBI Taxonomy" id="599730"/>
    <lineage>
        <taxon>Eukaryota</taxon>
        <taxon>Fungi</taxon>
        <taxon>Dikarya</taxon>
        <taxon>Ascomycota</taxon>
        <taxon>Saccharomycotina</taxon>
        <taxon>Saccharomycetes</taxon>
        <taxon>Phaffomycetales</taxon>
        <taxon>Wickerhamomycetaceae</taxon>
        <taxon>Wickerhamomyces</taxon>
    </lineage>
</organism>
<dbReference type="AlphaFoldDB" id="A0A9P8PYP0"/>
<reference evidence="1" key="2">
    <citation type="submission" date="2021-01" db="EMBL/GenBank/DDBJ databases">
        <authorList>
            <person name="Schikora-Tamarit M.A."/>
        </authorList>
    </citation>
    <scope>NUCLEOTIDE SEQUENCE</scope>
    <source>
        <strain evidence="1">CBS2887</strain>
    </source>
</reference>
<comment type="caution">
    <text evidence="1">The sequence shown here is derived from an EMBL/GenBank/DDBJ whole genome shotgun (WGS) entry which is preliminary data.</text>
</comment>
<sequence>MTNSISSLNTLSSFLSAGLKFSKNCNNLSLFLAKISSTGFDFPGLAMKILNTLKLSTCRFLDLSLSKIITNFKFSGLST</sequence>
<proteinExistence type="predicted"/>
<gene>
    <name evidence="1" type="ORF">WICPIJ_008435</name>
</gene>
<accession>A0A9P8PYP0</accession>
<dbReference type="Proteomes" id="UP000774326">
    <property type="component" value="Unassembled WGS sequence"/>
</dbReference>
<evidence type="ECO:0000313" key="1">
    <source>
        <dbReference type="EMBL" id="KAH3680022.1"/>
    </source>
</evidence>
<dbReference type="EMBL" id="JAEUBG010004810">
    <property type="protein sequence ID" value="KAH3680022.1"/>
    <property type="molecule type" value="Genomic_DNA"/>
</dbReference>
<evidence type="ECO:0000313" key="2">
    <source>
        <dbReference type="Proteomes" id="UP000774326"/>
    </source>
</evidence>
<protein>
    <submittedName>
        <fullName evidence="1">Uncharacterized protein</fullName>
    </submittedName>
</protein>
<reference evidence="1" key="1">
    <citation type="journal article" date="2021" name="Open Biol.">
        <title>Shared evolutionary footprints suggest mitochondrial oxidative damage underlies multiple complex I losses in fungi.</title>
        <authorList>
            <person name="Schikora-Tamarit M.A."/>
            <person name="Marcet-Houben M."/>
            <person name="Nosek J."/>
            <person name="Gabaldon T."/>
        </authorList>
    </citation>
    <scope>NUCLEOTIDE SEQUENCE</scope>
    <source>
        <strain evidence="1">CBS2887</strain>
    </source>
</reference>